<evidence type="ECO:0000313" key="1">
    <source>
        <dbReference type="EMBL" id="KAF0893775.1"/>
    </source>
</evidence>
<sequence>MAHGGEEGLPFVARLSWRVLAAELARVLEGTELVAIASHIHASMVDAEEDAAKRLMDTPKKTRNFEVGDVNLGRSAALTQQV</sequence>
<accession>A0A6G1BZI7</accession>
<dbReference type="EMBL" id="SPHZ02000011">
    <property type="protein sequence ID" value="KAF0893775.1"/>
    <property type="molecule type" value="Genomic_DNA"/>
</dbReference>
<proteinExistence type="predicted"/>
<dbReference type="Proteomes" id="UP000479710">
    <property type="component" value="Unassembled WGS sequence"/>
</dbReference>
<reference evidence="1 2" key="1">
    <citation type="submission" date="2019-11" db="EMBL/GenBank/DDBJ databases">
        <title>Whole genome sequence of Oryza granulata.</title>
        <authorList>
            <person name="Li W."/>
        </authorList>
    </citation>
    <scope>NUCLEOTIDE SEQUENCE [LARGE SCALE GENOMIC DNA]</scope>
    <source>
        <strain evidence="2">cv. Menghai</strain>
        <tissue evidence="1">Leaf</tissue>
    </source>
</reference>
<gene>
    <name evidence="1" type="ORF">E2562_029670</name>
</gene>
<evidence type="ECO:0000313" key="2">
    <source>
        <dbReference type="Proteomes" id="UP000479710"/>
    </source>
</evidence>
<name>A0A6G1BZI7_9ORYZ</name>
<keyword evidence="2" id="KW-1185">Reference proteome</keyword>
<protein>
    <submittedName>
        <fullName evidence="1">Uncharacterized protein</fullName>
    </submittedName>
</protein>
<dbReference type="AlphaFoldDB" id="A0A6G1BZI7"/>
<comment type="caution">
    <text evidence="1">The sequence shown here is derived from an EMBL/GenBank/DDBJ whole genome shotgun (WGS) entry which is preliminary data.</text>
</comment>
<organism evidence="1 2">
    <name type="scientific">Oryza meyeriana var. granulata</name>
    <dbReference type="NCBI Taxonomy" id="110450"/>
    <lineage>
        <taxon>Eukaryota</taxon>
        <taxon>Viridiplantae</taxon>
        <taxon>Streptophyta</taxon>
        <taxon>Embryophyta</taxon>
        <taxon>Tracheophyta</taxon>
        <taxon>Spermatophyta</taxon>
        <taxon>Magnoliopsida</taxon>
        <taxon>Liliopsida</taxon>
        <taxon>Poales</taxon>
        <taxon>Poaceae</taxon>
        <taxon>BOP clade</taxon>
        <taxon>Oryzoideae</taxon>
        <taxon>Oryzeae</taxon>
        <taxon>Oryzinae</taxon>
        <taxon>Oryza</taxon>
        <taxon>Oryza meyeriana</taxon>
    </lineage>
</organism>